<keyword evidence="2" id="KW-0472">Membrane</keyword>
<evidence type="ECO:0000313" key="3">
    <source>
        <dbReference type="EMBL" id="QSG15427.1"/>
    </source>
</evidence>
<proteinExistence type="predicted"/>
<dbReference type="InterPro" id="IPR047792">
    <property type="entry name" value="Hvo_1808-like"/>
</dbReference>
<evidence type="ECO:0000256" key="2">
    <source>
        <dbReference type="SAM" id="Phobius"/>
    </source>
</evidence>
<dbReference type="NCBIfam" id="NF038145">
    <property type="entry name" value="Hvo_1808_fam"/>
    <property type="match status" value="1"/>
</dbReference>
<sequence>MALCLVIGASGGTAWAVDGDASQSDRVGNETTDVPPDPDEDRIGWEGGYWYNESVDVDQYDGLSDAELQRYKYRTMARLERIRGLEFTDDVAIEFIGPGEVEDRIEGNITQFRGTGQQWEALFVIGEDRNAERVLLGTLVGSVAGWAAEEGSETVVLITDDPSEPTVPPTLLAHELVHVLQHQQFDLSAERYQRATLDGEHAKDAVVEGEASYLDSVYEQYCTNGSWDCADERPFATGPDVGVEYGLFPYLQAPYTLGGEYVSRLVDRGGFDAVDAAHRNPPEYSVTALHGRQAETASQAGIAPSSPLSVPDRSADGWTRQGGPDRVGAMGLTAILGDRALAWRNGVLYAYANGSADGYVWETRWSNATTAQRFLDAYRDEIRSKDGVNVSAGVWQIPDGPFADAFALDRTGDTVRIVNAPSVGALSAVHDSPSDLDGADAGSTVDAGSQTTASSAEQTTAADGSGPGFGFIAAFVAVFVAIAAAKRSAV</sequence>
<feature type="compositionally biased region" description="Low complexity" evidence="1">
    <location>
        <begin position="449"/>
        <end position="460"/>
    </location>
</feature>
<dbReference type="Proteomes" id="UP000663292">
    <property type="component" value="Chromosome"/>
</dbReference>
<feature type="region of interest" description="Disordered" evidence="1">
    <location>
        <begin position="295"/>
        <end position="314"/>
    </location>
</feature>
<name>A0A897NRJ7_9EURY</name>
<protein>
    <recommendedName>
        <fullName evidence="5">PGF-CTERM sorting domain-containing protein</fullName>
    </recommendedName>
</protein>
<keyword evidence="2" id="KW-1133">Transmembrane helix</keyword>
<reference evidence="3 4" key="1">
    <citation type="submission" date="2020-11" db="EMBL/GenBank/DDBJ databases">
        <title>Carbohydrate-dependent, anaerobic sulfur respiration: A novel catabolism in halophilic archaea.</title>
        <authorList>
            <person name="Sorokin D.Y."/>
            <person name="Messina E."/>
            <person name="Smedile F."/>
            <person name="La Cono V."/>
            <person name="Hallsworth J.E."/>
            <person name="Yakimov M.M."/>
        </authorList>
    </citation>
    <scope>NUCLEOTIDE SEQUENCE [LARGE SCALE GENOMIC DNA]</scope>
    <source>
        <strain evidence="3 4">HSR-Est</strain>
    </source>
</reference>
<keyword evidence="4" id="KW-1185">Reference proteome</keyword>
<feature type="region of interest" description="Disordered" evidence="1">
    <location>
        <begin position="18"/>
        <end position="40"/>
    </location>
</feature>
<dbReference type="EMBL" id="CP064791">
    <property type="protein sequence ID" value="QSG15427.1"/>
    <property type="molecule type" value="Genomic_DNA"/>
</dbReference>
<feature type="transmembrane region" description="Helical" evidence="2">
    <location>
        <begin position="468"/>
        <end position="485"/>
    </location>
</feature>
<feature type="region of interest" description="Disordered" evidence="1">
    <location>
        <begin position="434"/>
        <end position="460"/>
    </location>
</feature>
<evidence type="ECO:0008006" key="5">
    <source>
        <dbReference type="Google" id="ProtNLM"/>
    </source>
</evidence>
<evidence type="ECO:0000313" key="4">
    <source>
        <dbReference type="Proteomes" id="UP000663292"/>
    </source>
</evidence>
<evidence type="ECO:0000256" key="1">
    <source>
        <dbReference type="SAM" id="MobiDB-lite"/>
    </source>
</evidence>
<keyword evidence="2" id="KW-0812">Transmembrane</keyword>
<accession>A0A897NRJ7</accession>
<dbReference type="AlphaFoldDB" id="A0A897NRJ7"/>
<organism evidence="3 4">
    <name type="scientific">Halapricum desulfuricans</name>
    <dbReference type="NCBI Taxonomy" id="2841257"/>
    <lineage>
        <taxon>Archaea</taxon>
        <taxon>Methanobacteriati</taxon>
        <taxon>Methanobacteriota</taxon>
        <taxon>Stenosarchaea group</taxon>
        <taxon>Halobacteria</taxon>
        <taxon>Halobacteriales</taxon>
        <taxon>Haloarculaceae</taxon>
        <taxon>Halapricum</taxon>
    </lineage>
</organism>
<gene>
    <name evidence="3" type="ORF">HSEST_1908</name>
</gene>